<dbReference type="VEuPathDB" id="FungiDB:AeMF1_004810"/>
<keyword evidence="7" id="KW-1185">Reference proteome</keyword>
<dbReference type="InterPro" id="IPR029132">
    <property type="entry name" value="CBAH/NAAA_C"/>
</dbReference>
<protein>
    <recommendedName>
        <fullName evidence="5">Choloylglycine hydrolase/NAAA C-terminal domain-containing protein</fullName>
    </recommendedName>
</protein>
<accession>A0A6G0WWN2</accession>
<dbReference type="PANTHER" id="PTHR35527">
    <property type="entry name" value="CHOLOYLGLYCINE HYDROLASE"/>
    <property type="match status" value="1"/>
</dbReference>
<keyword evidence="2" id="KW-0378">Hydrolase</keyword>
<keyword evidence="3" id="KW-0812">Transmembrane</keyword>
<gene>
    <name evidence="6" type="ORF">Ae201684_010855</name>
</gene>
<dbReference type="SUPFAM" id="SSF56235">
    <property type="entry name" value="N-terminal nucleophile aminohydrolases (Ntn hydrolases)"/>
    <property type="match status" value="1"/>
</dbReference>
<comment type="caution">
    <text evidence="6">The sequence shown here is derived from an EMBL/GenBank/DDBJ whole genome shotgun (WGS) entry which is preliminary data.</text>
</comment>
<proteinExistence type="inferred from homology"/>
<dbReference type="EMBL" id="VJMJ01000138">
    <property type="protein sequence ID" value="KAF0731902.1"/>
    <property type="molecule type" value="Genomic_DNA"/>
</dbReference>
<comment type="similarity">
    <text evidence="1">Belongs to the peptidase C59 family.</text>
</comment>
<keyword evidence="3" id="KW-0472">Membrane</keyword>
<evidence type="ECO:0000313" key="6">
    <source>
        <dbReference type="EMBL" id="KAF0731902.1"/>
    </source>
</evidence>
<sequence length="430" mass="46723">MVGSKAVLFLCALNAALVGGCSDLRLLSKSPDVVVSARTMDFKIDLHTLVESVPRGTLVQELVVQDCKDCPDYGWRTKYGFVGFNTLGINAAADGLNEKGLSAAYLVLAETTYPAVNLTAGHLPIVSSFVTYILGNFATVDQVRDGLQHVQLAGFDAALQDIVGTAASLQKESFPLHLSVHDAAGKSIVIEFLHGEMKIYDNPGGVLTNEPPFQDQLALVKQHDKANGMRDESFVGGYSPTERFQRLTYLNRHPGANFISNTSYGAATIDQAAISKALHMINTVAIPTAYIGHGGPTQYTVVRDHRNLQLYFQSNENQVLRRIDLEKIDFNTSSNRRAISVNFVDWSVDATEALLQSTVSSKDMPPRSVIEKLLHNAQNDYKVTKVAAHSTDNSSFWLGLVVGSGGTVVLGTAVVALVYHRRDPAYTPLL</sequence>
<evidence type="ECO:0000313" key="7">
    <source>
        <dbReference type="Proteomes" id="UP000481153"/>
    </source>
</evidence>
<dbReference type="AlphaFoldDB" id="A0A6G0WWN2"/>
<evidence type="ECO:0000256" key="3">
    <source>
        <dbReference type="SAM" id="Phobius"/>
    </source>
</evidence>
<dbReference type="Pfam" id="PF02275">
    <property type="entry name" value="CBAH"/>
    <property type="match status" value="1"/>
</dbReference>
<evidence type="ECO:0000256" key="4">
    <source>
        <dbReference type="SAM" id="SignalP"/>
    </source>
</evidence>
<feature type="signal peptide" evidence="4">
    <location>
        <begin position="1"/>
        <end position="20"/>
    </location>
</feature>
<dbReference type="Gene3D" id="3.60.60.10">
    <property type="entry name" value="Penicillin V Acylase, Chain A"/>
    <property type="match status" value="1"/>
</dbReference>
<evidence type="ECO:0000256" key="2">
    <source>
        <dbReference type="ARBA" id="ARBA00022801"/>
    </source>
</evidence>
<evidence type="ECO:0000256" key="1">
    <source>
        <dbReference type="ARBA" id="ARBA00006625"/>
    </source>
</evidence>
<dbReference type="GO" id="GO:0016787">
    <property type="term" value="F:hydrolase activity"/>
    <property type="evidence" value="ECO:0007669"/>
    <property type="project" value="UniProtKB-KW"/>
</dbReference>
<keyword evidence="3" id="KW-1133">Transmembrane helix</keyword>
<evidence type="ECO:0000259" key="5">
    <source>
        <dbReference type="Pfam" id="PF02275"/>
    </source>
</evidence>
<dbReference type="InterPro" id="IPR052193">
    <property type="entry name" value="Peptidase_C59"/>
</dbReference>
<dbReference type="PROSITE" id="PS51257">
    <property type="entry name" value="PROKAR_LIPOPROTEIN"/>
    <property type="match status" value="1"/>
</dbReference>
<dbReference type="PANTHER" id="PTHR35527:SF2">
    <property type="entry name" value="HYDROLASE"/>
    <property type="match status" value="1"/>
</dbReference>
<name>A0A6G0WWN2_9STRA</name>
<feature type="chain" id="PRO_5026315379" description="Choloylglycine hydrolase/NAAA C-terminal domain-containing protein" evidence="4">
    <location>
        <begin position="21"/>
        <end position="430"/>
    </location>
</feature>
<feature type="domain" description="Choloylglycine hydrolase/NAAA C-terminal" evidence="5">
    <location>
        <begin position="21"/>
        <end position="334"/>
    </location>
</feature>
<organism evidence="6 7">
    <name type="scientific">Aphanomyces euteiches</name>
    <dbReference type="NCBI Taxonomy" id="100861"/>
    <lineage>
        <taxon>Eukaryota</taxon>
        <taxon>Sar</taxon>
        <taxon>Stramenopiles</taxon>
        <taxon>Oomycota</taxon>
        <taxon>Saprolegniomycetes</taxon>
        <taxon>Saprolegniales</taxon>
        <taxon>Verrucalvaceae</taxon>
        <taxon>Aphanomyces</taxon>
    </lineage>
</organism>
<dbReference type="Proteomes" id="UP000481153">
    <property type="component" value="Unassembled WGS sequence"/>
</dbReference>
<keyword evidence="4" id="KW-0732">Signal</keyword>
<feature type="transmembrane region" description="Helical" evidence="3">
    <location>
        <begin position="396"/>
        <end position="419"/>
    </location>
</feature>
<reference evidence="6 7" key="1">
    <citation type="submission" date="2019-07" db="EMBL/GenBank/DDBJ databases">
        <title>Genomics analysis of Aphanomyces spp. identifies a new class of oomycete effector associated with host adaptation.</title>
        <authorList>
            <person name="Gaulin E."/>
        </authorList>
    </citation>
    <scope>NUCLEOTIDE SEQUENCE [LARGE SCALE GENOMIC DNA]</scope>
    <source>
        <strain evidence="6 7">ATCC 201684</strain>
    </source>
</reference>
<dbReference type="InterPro" id="IPR029055">
    <property type="entry name" value="Ntn_hydrolases_N"/>
</dbReference>